<dbReference type="EMBL" id="JASKYM010000001">
    <property type="protein sequence ID" value="MDK2562909.1"/>
    <property type="molecule type" value="Genomic_DNA"/>
</dbReference>
<organism evidence="1 2">
    <name type="scientific">Romboutsia sedimentorum</name>
    <dbReference type="NCBI Taxonomy" id="1368474"/>
    <lineage>
        <taxon>Bacteria</taxon>
        <taxon>Bacillati</taxon>
        <taxon>Bacillota</taxon>
        <taxon>Clostridia</taxon>
        <taxon>Peptostreptococcales</taxon>
        <taxon>Peptostreptococcaceae</taxon>
        <taxon>Romboutsia</taxon>
    </lineage>
</organism>
<evidence type="ECO:0008006" key="3">
    <source>
        <dbReference type="Google" id="ProtNLM"/>
    </source>
</evidence>
<dbReference type="Proteomes" id="UP001301012">
    <property type="component" value="Unassembled WGS sequence"/>
</dbReference>
<evidence type="ECO:0000313" key="2">
    <source>
        <dbReference type="Proteomes" id="UP001301012"/>
    </source>
</evidence>
<gene>
    <name evidence="1" type="ORF">QOZ84_05060</name>
</gene>
<sequence>MNKLKYISVFILLLVMLFPIINKISDANNINYTDKSAFKEEYTDTSQPKKTLNKQTKGNYYLVEDDWILGKFSKIIPKNEIKKCSKAINELSKISENLGKDTYFVSMAHKTNMLRHLYPALVDNKDNIDINKNALKTNLNYNNISFIDLDEYFLNNFTNKELESFFFKTDHHWNGLGAYEGFKFMVKDLDLDLSDKEINKYFSEYKTVISDKKDFIGSYNSKLGYPVKYKDLTSYVYLEDAKYKYFISDTKKDTKIKEEKIIASFRNKDKWDYGGAYMRGTNCNILKIKNNKSLTDKKAIVFRDSYQAPMTWMLADLFSQVEIVDPRYIENLDMTYEDIIKRSDSDIVLFMYNSFGFEGMIKEMIDKGIK</sequence>
<proteinExistence type="predicted"/>
<dbReference type="RefSeq" id="WP_284131856.1">
    <property type="nucleotide sequence ID" value="NZ_JASKYM010000001.1"/>
</dbReference>
<comment type="caution">
    <text evidence="1">The sequence shown here is derived from an EMBL/GenBank/DDBJ whole genome shotgun (WGS) entry which is preliminary data.</text>
</comment>
<accession>A0ABT7E7J5</accession>
<keyword evidence="2" id="KW-1185">Reference proteome</keyword>
<name>A0ABT7E7J5_9FIRM</name>
<reference evidence="1 2" key="1">
    <citation type="submission" date="2023-05" db="EMBL/GenBank/DDBJ databases">
        <title>Rombocin, a short stable natural nisin variant, displays selective antimicrobial activity against Listeria monocytogenes and employs dual mode of action to kill target bacterial strains.</title>
        <authorList>
            <person name="Wambui J."/>
            <person name="Stephan R."/>
            <person name="Kuipers O.P."/>
        </authorList>
    </citation>
    <scope>NUCLEOTIDE SEQUENCE [LARGE SCALE GENOMIC DNA]</scope>
    <source>
        <strain evidence="1 2">RC002</strain>
    </source>
</reference>
<protein>
    <recommendedName>
        <fullName evidence="3">AlgX/AlgJ SGNH hydrolase-like domain-containing protein</fullName>
    </recommendedName>
</protein>
<evidence type="ECO:0000313" key="1">
    <source>
        <dbReference type="EMBL" id="MDK2562909.1"/>
    </source>
</evidence>